<evidence type="ECO:0000313" key="3">
    <source>
        <dbReference type="Proteomes" id="UP000660262"/>
    </source>
</evidence>
<name>A0A830H7F5_9CHLO</name>
<comment type="caution">
    <text evidence="2">The sequence shown here is derived from an EMBL/GenBank/DDBJ whole genome shotgun (WGS) entry which is preliminary data.</text>
</comment>
<feature type="domain" description="Helicase-associated" evidence="1">
    <location>
        <begin position="195"/>
        <end position="249"/>
    </location>
</feature>
<feature type="domain" description="Helicase-associated" evidence="1">
    <location>
        <begin position="58"/>
        <end position="111"/>
    </location>
</feature>
<sequence>MPVLVVCGVQARRGSGCVSGAAPPRRHSLSARNFPRRSLALNSLPPGEEGTVGDLLFASSLSELASYKEKHGHASPPLGTPLGRWVITQRRLRREGRMDGEKEAQLERLGFTWEHPFDAVDADDWDDMRERLAEFQAKNGHANVKKKHDADPALGFWCNEQRVAFRERRLDEHQIDSLHSLGFDFDPPKRCGSAFMINLRELTAFRDENGHLDVEPGTPLAAWCDAQRKAHLKGQLSEKRVDYLRGIGFELPDP</sequence>
<dbReference type="PANTHER" id="PTHR33418">
    <property type="entry name" value="HELICASE-ASSOCIATED"/>
    <property type="match status" value="1"/>
</dbReference>
<evidence type="ECO:0000259" key="1">
    <source>
        <dbReference type="Pfam" id="PF03457"/>
    </source>
</evidence>
<dbReference type="AlphaFoldDB" id="A0A830H7F5"/>
<keyword evidence="3" id="KW-1185">Reference proteome</keyword>
<dbReference type="PANTHER" id="PTHR33418:SF1">
    <property type="entry name" value="HELICASE-ASSOCIATED DOMAIN-CONTAINING PROTEIN"/>
    <property type="match status" value="1"/>
</dbReference>
<evidence type="ECO:0000313" key="2">
    <source>
        <dbReference type="EMBL" id="GHP01970.1"/>
    </source>
</evidence>
<accession>A0A830H7F5</accession>
<dbReference type="Gene3D" id="6.10.140.530">
    <property type="match status" value="3"/>
</dbReference>
<dbReference type="Proteomes" id="UP000660262">
    <property type="component" value="Unassembled WGS sequence"/>
</dbReference>
<feature type="domain" description="Helicase-associated" evidence="1">
    <location>
        <begin position="123"/>
        <end position="183"/>
    </location>
</feature>
<organism evidence="2 3">
    <name type="scientific">Pycnococcus provasolii</name>
    <dbReference type="NCBI Taxonomy" id="41880"/>
    <lineage>
        <taxon>Eukaryota</taxon>
        <taxon>Viridiplantae</taxon>
        <taxon>Chlorophyta</taxon>
        <taxon>Pseudoscourfieldiophyceae</taxon>
        <taxon>Pseudoscourfieldiales</taxon>
        <taxon>Pycnococcaceae</taxon>
        <taxon>Pycnococcus</taxon>
    </lineage>
</organism>
<reference evidence="2" key="1">
    <citation type="submission" date="2020-10" db="EMBL/GenBank/DDBJ databases">
        <title>Unveiling of a novel bifunctional photoreceptor, Dualchrome1, isolated from a cosmopolitan green alga.</title>
        <authorList>
            <person name="Suzuki S."/>
            <person name="Kawachi M."/>
        </authorList>
    </citation>
    <scope>NUCLEOTIDE SEQUENCE</scope>
    <source>
        <strain evidence="2">NIES 2893</strain>
    </source>
</reference>
<dbReference type="EMBL" id="BNJQ01000002">
    <property type="protein sequence ID" value="GHP01970.1"/>
    <property type="molecule type" value="Genomic_DNA"/>
</dbReference>
<dbReference type="OrthoDB" id="498381at2759"/>
<dbReference type="InterPro" id="IPR005114">
    <property type="entry name" value="Helicase_assoc"/>
</dbReference>
<gene>
    <name evidence="2" type="ORF">PPROV_000072600</name>
</gene>
<proteinExistence type="predicted"/>
<protein>
    <recommendedName>
        <fullName evidence="1">Helicase-associated domain-containing protein</fullName>
    </recommendedName>
</protein>
<dbReference type="Pfam" id="PF03457">
    <property type="entry name" value="HA"/>
    <property type="match status" value="3"/>
</dbReference>